<protein>
    <submittedName>
        <fullName evidence="1">Uncharacterized protein</fullName>
    </submittedName>
</protein>
<dbReference type="InterPro" id="IPR049723">
    <property type="entry name" value="BPSL0761-like"/>
</dbReference>
<dbReference type="EMBL" id="PDWW01000046">
    <property type="protein sequence ID" value="KAF1720334.1"/>
    <property type="molecule type" value="Genomic_DNA"/>
</dbReference>
<name>A0ABQ6ZCA2_9GAMM</name>
<dbReference type="NCBIfam" id="NF041728">
    <property type="entry name" value="BPSL0761_fam"/>
    <property type="match status" value="1"/>
</dbReference>
<gene>
    <name evidence="1" type="ORF">CSC78_18605</name>
</gene>
<reference evidence="1 2" key="1">
    <citation type="submission" date="2017-10" db="EMBL/GenBank/DDBJ databases">
        <title>Whole genome sequencing of members of genus Pseudoxanthomonas.</title>
        <authorList>
            <person name="Kumar S."/>
            <person name="Bansal K."/>
            <person name="Kaur A."/>
            <person name="Patil P."/>
            <person name="Sharma S."/>
            <person name="Patil P.B."/>
        </authorList>
    </citation>
    <scope>NUCLEOTIDE SEQUENCE [LARGE SCALE GENOMIC DNA]</scope>
    <source>
        <strain evidence="1 2">DSM 17109</strain>
    </source>
</reference>
<evidence type="ECO:0000313" key="2">
    <source>
        <dbReference type="Proteomes" id="UP000781710"/>
    </source>
</evidence>
<evidence type="ECO:0000313" key="1">
    <source>
        <dbReference type="EMBL" id="KAF1720334.1"/>
    </source>
</evidence>
<dbReference type="Proteomes" id="UP000781710">
    <property type="component" value="Unassembled WGS sequence"/>
</dbReference>
<keyword evidence="2" id="KW-1185">Reference proteome</keyword>
<organism evidence="1 2">
    <name type="scientific">Pseudoxanthomonas japonensis</name>
    <dbReference type="NCBI Taxonomy" id="69284"/>
    <lineage>
        <taxon>Bacteria</taxon>
        <taxon>Pseudomonadati</taxon>
        <taxon>Pseudomonadota</taxon>
        <taxon>Gammaproteobacteria</taxon>
        <taxon>Lysobacterales</taxon>
        <taxon>Lysobacteraceae</taxon>
        <taxon>Pseudoxanthomonas</taxon>
    </lineage>
</organism>
<sequence>MTMPDERTRALLWAGSLLIDIAQDQSLPLSLRRRAVTIARHFPTIEDVAWIVGSLRDSVLSIGMASPENALPEEADRDFTPLRHSTRLRWPGDD</sequence>
<accession>A0ABQ6ZCA2</accession>
<proteinExistence type="predicted"/>
<comment type="caution">
    <text evidence="1">The sequence shown here is derived from an EMBL/GenBank/DDBJ whole genome shotgun (WGS) entry which is preliminary data.</text>
</comment>